<dbReference type="InterPro" id="IPR000198">
    <property type="entry name" value="RhoGAP_dom"/>
</dbReference>
<evidence type="ECO:0000256" key="1">
    <source>
        <dbReference type="ARBA" id="ARBA00022468"/>
    </source>
</evidence>
<feature type="domain" description="Rho-GAP" evidence="2">
    <location>
        <begin position="1"/>
        <end position="176"/>
    </location>
</feature>
<name>A0A443S3D6_9ACAR</name>
<dbReference type="GO" id="GO:0051056">
    <property type="term" value="P:regulation of small GTPase mediated signal transduction"/>
    <property type="evidence" value="ECO:0007669"/>
    <property type="project" value="UniProtKB-ARBA"/>
</dbReference>
<feature type="non-terminal residue" evidence="3">
    <location>
        <position position="1"/>
    </location>
</feature>
<keyword evidence="4" id="KW-1185">Reference proteome</keyword>
<dbReference type="Gene3D" id="1.10.555.10">
    <property type="entry name" value="Rho GTPase activation protein"/>
    <property type="match status" value="1"/>
</dbReference>
<dbReference type="EMBL" id="NCKV01009982">
    <property type="protein sequence ID" value="RWS22050.1"/>
    <property type="molecule type" value="Genomic_DNA"/>
</dbReference>
<dbReference type="Pfam" id="PF00620">
    <property type="entry name" value="RhoGAP"/>
    <property type="match status" value="1"/>
</dbReference>
<protein>
    <submittedName>
        <fullName evidence="3">Minor histocompatibility protein HA-1-like protein</fullName>
    </submittedName>
</protein>
<dbReference type="GO" id="GO:0005096">
    <property type="term" value="F:GTPase activator activity"/>
    <property type="evidence" value="ECO:0007669"/>
    <property type="project" value="UniProtKB-KW"/>
</dbReference>
<dbReference type="PANTHER" id="PTHR15228:SF25">
    <property type="entry name" value="F-BAR DOMAIN-CONTAINING PROTEIN"/>
    <property type="match status" value="1"/>
</dbReference>
<dbReference type="SUPFAM" id="SSF48350">
    <property type="entry name" value="GTPase activation domain, GAP"/>
    <property type="match status" value="1"/>
</dbReference>
<dbReference type="VEuPathDB" id="VectorBase:LDEU009991"/>
<dbReference type="SMART" id="SM00324">
    <property type="entry name" value="RhoGAP"/>
    <property type="match status" value="1"/>
</dbReference>
<dbReference type="OrthoDB" id="6499418at2759"/>
<gene>
    <name evidence="3" type="ORF">B4U80_14072</name>
</gene>
<sequence length="181" mass="20896">SRGFINLNGIYKRKGNDSMVDVLVKSFSIAPCYVDLTEISVNDIGDVLKRYLFELKEPLLTYECYNDCIKIATTFPLVIDLTGDYALKVELVSELLRLLYKLPLSHRSTLAFITHHLKRISDHRSDTDVSIYDISEIFAPLMLRTNVQTDNVIDIFEAYRRARFTEVLIEFAEPLTKCYVM</sequence>
<keyword evidence="1" id="KW-0343">GTPase activation</keyword>
<dbReference type="PANTHER" id="PTHR15228">
    <property type="entry name" value="SPERMATHECAL PHYSIOLOGY VARIANT"/>
    <property type="match status" value="1"/>
</dbReference>
<dbReference type="STRING" id="299467.A0A443S3D6"/>
<dbReference type="GO" id="GO:0007165">
    <property type="term" value="P:signal transduction"/>
    <property type="evidence" value="ECO:0007669"/>
    <property type="project" value="InterPro"/>
</dbReference>
<reference evidence="3 4" key="1">
    <citation type="journal article" date="2018" name="Gigascience">
        <title>Genomes of trombidid mites reveal novel predicted allergens and laterally-transferred genes associated with secondary metabolism.</title>
        <authorList>
            <person name="Dong X."/>
            <person name="Chaisiri K."/>
            <person name="Xia D."/>
            <person name="Armstrong S.D."/>
            <person name="Fang Y."/>
            <person name="Donnelly M.J."/>
            <person name="Kadowaki T."/>
            <person name="McGarry J.W."/>
            <person name="Darby A.C."/>
            <person name="Makepeace B.L."/>
        </authorList>
    </citation>
    <scope>NUCLEOTIDE SEQUENCE [LARGE SCALE GENOMIC DNA]</scope>
    <source>
        <strain evidence="3">UoL-UT</strain>
    </source>
</reference>
<dbReference type="PROSITE" id="PS50238">
    <property type="entry name" value="RHOGAP"/>
    <property type="match status" value="1"/>
</dbReference>
<evidence type="ECO:0000313" key="3">
    <source>
        <dbReference type="EMBL" id="RWS22050.1"/>
    </source>
</evidence>
<comment type="caution">
    <text evidence="3">The sequence shown here is derived from an EMBL/GenBank/DDBJ whole genome shotgun (WGS) entry which is preliminary data.</text>
</comment>
<accession>A0A443S3D6</accession>
<dbReference type="AlphaFoldDB" id="A0A443S3D6"/>
<dbReference type="Proteomes" id="UP000288716">
    <property type="component" value="Unassembled WGS sequence"/>
</dbReference>
<dbReference type="InterPro" id="IPR051025">
    <property type="entry name" value="RhoGAP"/>
</dbReference>
<evidence type="ECO:0000313" key="4">
    <source>
        <dbReference type="Proteomes" id="UP000288716"/>
    </source>
</evidence>
<evidence type="ECO:0000259" key="2">
    <source>
        <dbReference type="PROSITE" id="PS50238"/>
    </source>
</evidence>
<organism evidence="3 4">
    <name type="scientific">Leptotrombidium deliense</name>
    <dbReference type="NCBI Taxonomy" id="299467"/>
    <lineage>
        <taxon>Eukaryota</taxon>
        <taxon>Metazoa</taxon>
        <taxon>Ecdysozoa</taxon>
        <taxon>Arthropoda</taxon>
        <taxon>Chelicerata</taxon>
        <taxon>Arachnida</taxon>
        <taxon>Acari</taxon>
        <taxon>Acariformes</taxon>
        <taxon>Trombidiformes</taxon>
        <taxon>Prostigmata</taxon>
        <taxon>Anystina</taxon>
        <taxon>Parasitengona</taxon>
        <taxon>Trombiculoidea</taxon>
        <taxon>Trombiculidae</taxon>
        <taxon>Leptotrombidium</taxon>
    </lineage>
</organism>
<dbReference type="InterPro" id="IPR008936">
    <property type="entry name" value="Rho_GTPase_activation_prot"/>
</dbReference>
<proteinExistence type="predicted"/>